<protein>
    <submittedName>
        <fullName evidence="2">Uncharacterized protein</fullName>
    </submittedName>
</protein>
<keyword evidence="1" id="KW-0472">Membrane</keyword>
<accession>A0A6M3LPB0</accession>
<evidence type="ECO:0000256" key="1">
    <source>
        <dbReference type="SAM" id="Phobius"/>
    </source>
</evidence>
<sequence>MPNPITWESIVQLSVGLIAVGGVIMGIGSAFFRTKKSCEDEQDKCQSNVEAKIDRVMEKVVDIEKTQNNFQANLHITMTEISGHMGKVNQFIEDRKHV</sequence>
<reference evidence="2" key="1">
    <citation type="submission" date="2020-03" db="EMBL/GenBank/DDBJ databases">
        <title>The deep terrestrial virosphere.</title>
        <authorList>
            <person name="Holmfeldt K."/>
            <person name="Nilsson E."/>
            <person name="Simone D."/>
            <person name="Lopez-Fernandez M."/>
            <person name="Wu X."/>
            <person name="de Brujin I."/>
            <person name="Lundin D."/>
            <person name="Andersson A."/>
            <person name="Bertilsson S."/>
            <person name="Dopson M."/>
        </authorList>
    </citation>
    <scope>NUCLEOTIDE SEQUENCE</scope>
    <source>
        <strain evidence="2">MM415B03778</strain>
    </source>
</reference>
<feature type="transmembrane region" description="Helical" evidence="1">
    <location>
        <begin position="12"/>
        <end position="32"/>
    </location>
</feature>
<organism evidence="2">
    <name type="scientific">viral metagenome</name>
    <dbReference type="NCBI Taxonomy" id="1070528"/>
    <lineage>
        <taxon>unclassified sequences</taxon>
        <taxon>metagenomes</taxon>
        <taxon>organismal metagenomes</taxon>
    </lineage>
</organism>
<keyword evidence="1" id="KW-1133">Transmembrane helix</keyword>
<dbReference type="EMBL" id="MT143254">
    <property type="protein sequence ID" value="QJA94708.1"/>
    <property type="molecule type" value="Genomic_DNA"/>
</dbReference>
<keyword evidence="1" id="KW-0812">Transmembrane</keyword>
<evidence type="ECO:0000313" key="2">
    <source>
        <dbReference type="EMBL" id="QJA94708.1"/>
    </source>
</evidence>
<name>A0A6M3LPB0_9ZZZZ</name>
<proteinExistence type="predicted"/>
<gene>
    <name evidence="2" type="ORF">MM415B03778_0008</name>
</gene>
<dbReference type="AlphaFoldDB" id="A0A6M3LPB0"/>